<accession>A0A8T0PS34</accession>
<feature type="region of interest" description="Disordered" evidence="1">
    <location>
        <begin position="141"/>
        <end position="167"/>
    </location>
</feature>
<proteinExistence type="predicted"/>
<evidence type="ECO:0000313" key="3">
    <source>
        <dbReference type="Proteomes" id="UP000823388"/>
    </source>
</evidence>
<dbReference type="AlphaFoldDB" id="A0A8T0PS34"/>
<evidence type="ECO:0000256" key="1">
    <source>
        <dbReference type="SAM" id="MobiDB-lite"/>
    </source>
</evidence>
<keyword evidence="3" id="KW-1185">Reference proteome</keyword>
<dbReference type="Proteomes" id="UP000823388">
    <property type="component" value="Chromosome 8K"/>
</dbReference>
<evidence type="ECO:0000313" key="2">
    <source>
        <dbReference type="EMBL" id="KAG2563915.1"/>
    </source>
</evidence>
<name>A0A8T0PS34_PANVG</name>
<reference evidence="2" key="1">
    <citation type="submission" date="2020-05" db="EMBL/GenBank/DDBJ databases">
        <title>WGS assembly of Panicum virgatum.</title>
        <authorList>
            <person name="Lovell J.T."/>
            <person name="Jenkins J."/>
            <person name="Shu S."/>
            <person name="Juenger T.E."/>
            <person name="Schmutz J."/>
        </authorList>
    </citation>
    <scope>NUCLEOTIDE SEQUENCE</scope>
    <source>
        <strain evidence="2">AP13</strain>
    </source>
</reference>
<sequence>MIQWLETLGSSASTRPPLPRAPAARRRRFDSQLSSPFPFLSHPPFSFDAQTILLPRVAAHLRRRAAPPPAAAAHDGCRCCPPLEARGCPTARTRLPKPAGAEAASPGMDAPAASLTDAAATLAGRRYSSSRRPRLSAAAHLALRLPHEAPSTRRRTAVSNTSSPPWI</sequence>
<feature type="region of interest" description="Disordered" evidence="1">
    <location>
        <begin position="1"/>
        <end position="29"/>
    </location>
</feature>
<comment type="caution">
    <text evidence="2">The sequence shown here is derived from an EMBL/GenBank/DDBJ whole genome shotgun (WGS) entry which is preliminary data.</text>
</comment>
<organism evidence="2 3">
    <name type="scientific">Panicum virgatum</name>
    <name type="common">Blackwell switchgrass</name>
    <dbReference type="NCBI Taxonomy" id="38727"/>
    <lineage>
        <taxon>Eukaryota</taxon>
        <taxon>Viridiplantae</taxon>
        <taxon>Streptophyta</taxon>
        <taxon>Embryophyta</taxon>
        <taxon>Tracheophyta</taxon>
        <taxon>Spermatophyta</taxon>
        <taxon>Magnoliopsida</taxon>
        <taxon>Liliopsida</taxon>
        <taxon>Poales</taxon>
        <taxon>Poaceae</taxon>
        <taxon>PACMAD clade</taxon>
        <taxon>Panicoideae</taxon>
        <taxon>Panicodae</taxon>
        <taxon>Paniceae</taxon>
        <taxon>Panicinae</taxon>
        <taxon>Panicum</taxon>
        <taxon>Panicum sect. Hiantes</taxon>
    </lineage>
</organism>
<gene>
    <name evidence="2" type="ORF">PVAP13_8KG373902</name>
</gene>
<dbReference type="EMBL" id="CM029051">
    <property type="protein sequence ID" value="KAG2563915.1"/>
    <property type="molecule type" value="Genomic_DNA"/>
</dbReference>
<feature type="compositionally biased region" description="Polar residues" evidence="1">
    <location>
        <begin position="157"/>
        <end position="167"/>
    </location>
</feature>
<protein>
    <submittedName>
        <fullName evidence="2">Uncharacterized protein</fullName>
    </submittedName>
</protein>